<proteinExistence type="predicted"/>
<evidence type="ECO:0000259" key="3">
    <source>
        <dbReference type="PROSITE" id="PS50828"/>
    </source>
</evidence>
<feature type="domain" description="Smr" evidence="3">
    <location>
        <begin position="262"/>
        <end position="338"/>
    </location>
</feature>
<feature type="region of interest" description="Disordered" evidence="1">
    <location>
        <begin position="37"/>
        <end position="69"/>
    </location>
</feature>
<evidence type="ECO:0000256" key="1">
    <source>
        <dbReference type="SAM" id="MobiDB-lite"/>
    </source>
</evidence>
<dbReference type="InterPro" id="IPR002625">
    <property type="entry name" value="Smr_dom"/>
</dbReference>
<comment type="caution">
    <text evidence="4">The sequence shown here is derived from an EMBL/GenBank/DDBJ whole genome shotgun (WGS) entry which is preliminary data.</text>
</comment>
<dbReference type="EMBL" id="JARKIB010000001">
    <property type="protein sequence ID" value="KAJ7786633.1"/>
    <property type="molecule type" value="Genomic_DNA"/>
</dbReference>
<dbReference type="Pfam" id="PF08590">
    <property type="entry name" value="DUF1771"/>
    <property type="match status" value="1"/>
</dbReference>
<sequence>MDFLTVVVVVGVLYLLFRTADSDGEDSSANQNDVLYARSQPTPPALPVHRQDGSLYGTQSTAGQAPRPYVFFPPSRSSDVRTIPAPTQSQPSLSVLYGQYESAYRTQQVPRASTPPGYRPLRSHPIGTPSSPPVQSSDVRISAPRPPLTALSSPNLPLRSSDVTTPPPPPRRHTWAADNLPLSSDAVRERVAELRGRAAEEGDLRATAFARSQTFRRDGFRVEARRLAQQAREHQQTSEALNKTACDMIFKDINQDREPNEVDLHGLFVKEAELKVQEAVLAAEQRGDLEVRFIVGQGIHSSDGPKLRPALVYFIGQMPGRSVHADPRNAGVLVVPLRLNGADDEAPKKRRQRKKRPVL</sequence>
<evidence type="ECO:0000313" key="5">
    <source>
        <dbReference type="Proteomes" id="UP001215598"/>
    </source>
</evidence>
<protein>
    <recommendedName>
        <fullName evidence="3">Smr domain-containing protein</fullName>
    </recommendedName>
</protein>
<dbReference type="PANTHER" id="PTHR47417:SF1">
    <property type="entry name" value="SMR DOMAIN-CONTAINING PROTEIN YPL199C"/>
    <property type="match status" value="1"/>
</dbReference>
<organism evidence="4 5">
    <name type="scientific">Mycena metata</name>
    <dbReference type="NCBI Taxonomy" id="1033252"/>
    <lineage>
        <taxon>Eukaryota</taxon>
        <taxon>Fungi</taxon>
        <taxon>Dikarya</taxon>
        <taxon>Basidiomycota</taxon>
        <taxon>Agaricomycotina</taxon>
        <taxon>Agaricomycetes</taxon>
        <taxon>Agaricomycetidae</taxon>
        <taxon>Agaricales</taxon>
        <taxon>Marasmiineae</taxon>
        <taxon>Mycenaceae</taxon>
        <taxon>Mycena</taxon>
    </lineage>
</organism>
<feature type="chain" id="PRO_5042000655" description="Smr domain-containing protein" evidence="2">
    <location>
        <begin position="23"/>
        <end position="359"/>
    </location>
</feature>
<dbReference type="PROSITE" id="PS50828">
    <property type="entry name" value="SMR"/>
    <property type="match status" value="1"/>
</dbReference>
<gene>
    <name evidence="4" type="ORF">B0H16DRAFT_1491132</name>
</gene>
<dbReference type="InterPro" id="IPR053020">
    <property type="entry name" value="Smr_domain_protein"/>
</dbReference>
<dbReference type="PANTHER" id="PTHR47417">
    <property type="entry name" value="SMR DOMAIN-CONTAINING PROTEIN YPL199C"/>
    <property type="match status" value="1"/>
</dbReference>
<dbReference type="Proteomes" id="UP001215598">
    <property type="component" value="Unassembled WGS sequence"/>
</dbReference>
<evidence type="ECO:0000256" key="2">
    <source>
        <dbReference type="SAM" id="SignalP"/>
    </source>
</evidence>
<accession>A0AAD7KJY2</accession>
<reference evidence="4" key="1">
    <citation type="submission" date="2023-03" db="EMBL/GenBank/DDBJ databases">
        <title>Massive genome expansion in bonnet fungi (Mycena s.s.) driven by repeated elements and novel gene families across ecological guilds.</title>
        <authorList>
            <consortium name="Lawrence Berkeley National Laboratory"/>
            <person name="Harder C.B."/>
            <person name="Miyauchi S."/>
            <person name="Viragh M."/>
            <person name="Kuo A."/>
            <person name="Thoen E."/>
            <person name="Andreopoulos B."/>
            <person name="Lu D."/>
            <person name="Skrede I."/>
            <person name="Drula E."/>
            <person name="Henrissat B."/>
            <person name="Morin E."/>
            <person name="Kohler A."/>
            <person name="Barry K."/>
            <person name="LaButti K."/>
            <person name="Morin E."/>
            <person name="Salamov A."/>
            <person name="Lipzen A."/>
            <person name="Mereny Z."/>
            <person name="Hegedus B."/>
            <person name="Baldrian P."/>
            <person name="Stursova M."/>
            <person name="Weitz H."/>
            <person name="Taylor A."/>
            <person name="Grigoriev I.V."/>
            <person name="Nagy L.G."/>
            <person name="Martin F."/>
            <person name="Kauserud H."/>
        </authorList>
    </citation>
    <scope>NUCLEOTIDE SEQUENCE</scope>
    <source>
        <strain evidence="4">CBHHK182m</strain>
    </source>
</reference>
<name>A0AAD7KJY2_9AGAR</name>
<keyword evidence="2" id="KW-0732">Signal</keyword>
<keyword evidence="5" id="KW-1185">Reference proteome</keyword>
<dbReference type="AlphaFoldDB" id="A0AAD7KJY2"/>
<evidence type="ECO:0000313" key="4">
    <source>
        <dbReference type="EMBL" id="KAJ7786633.1"/>
    </source>
</evidence>
<dbReference type="SMART" id="SM01162">
    <property type="entry name" value="DUF1771"/>
    <property type="match status" value="1"/>
</dbReference>
<dbReference type="SUPFAM" id="SSF160443">
    <property type="entry name" value="SMR domain-like"/>
    <property type="match status" value="1"/>
</dbReference>
<feature type="signal peptide" evidence="2">
    <location>
        <begin position="1"/>
        <end position="22"/>
    </location>
</feature>
<dbReference type="SMART" id="SM00463">
    <property type="entry name" value="SMR"/>
    <property type="match status" value="1"/>
</dbReference>
<feature type="region of interest" description="Disordered" evidence="1">
    <location>
        <begin position="106"/>
        <end position="179"/>
    </location>
</feature>
<dbReference type="Pfam" id="PF01713">
    <property type="entry name" value="Smr"/>
    <property type="match status" value="1"/>
</dbReference>
<dbReference type="InterPro" id="IPR013899">
    <property type="entry name" value="DUF1771"/>
</dbReference>
<dbReference type="InterPro" id="IPR036063">
    <property type="entry name" value="Smr_dom_sf"/>
</dbReference>
<dbReference type="Gene3D" id="3.30.1370.110">
    <property type="match status" value="1"/>
</dbReference>